<evidence type="ECO:0000256" key="5">
    <source>
        <dbReference type="ARBA" id="ARBA00022741"/>
    </source>
</evidence>
<dbReference type="InterPro" id="IPR003593">
    <property type="entry name" value="AAA+_ATPase"/>
</dbReference>
<evidence type="ECO:0000256" key="9">
    <source>
        <dbReference type="SAM" id="Phobius"/>
    </source>
</evidence>
<dbReference type="GO" id="GO:0005886">
    <property type="term" value="C:plasma membrane"/>
    <property type="evidence" value="ECO:0007669"/>
    <property type="project" value="UniProtKB-SubCell"/>
</dbReference>
<keyword evidence="7 9" id="KW-1133">Transmembrane helix</keyword>
<feature type="transmembrane region" description="Helical" evidence="9">
    <location>
        <begin position="29"/>
        <end position="52"/>
    </location>
</feature>
<protein>
    <submittedName>
        <fullName evidence="12">MsbA2</fullName>
        <ecNumber evidence="12">3.6.3.25</ecNumber>
    </submittedName>
</protein>
<feature type="domain" description="ABC transporter" evidence="10">
    <location>
        <begin position="365"/>
        <end position="608"/>
    </location>
</feature>
<dbReference type="AlphaFoldDB" id="C0QGZ8"/>
<evidence type="ECO:0000256" key="6">
    <source>
        <dbReference type="ARBA" id="ARBA00022840"/>
    </source>
</evidence>
<evidence type="ECO:0000256" key="8">
    <source>
        <dbReference type="ARBA" id="ARBA00023136"/>
    </source>
</evidence>
<dbReference type="HOGENOM" id="CLU_000604_84_3_7"/>
<dbReference type="InterPro" id="IPR027417">
    <property type="entry name" value="P-loop_NTPase"/>
</dbReference>
<comment type="subcellular location">
    <subcellularLocation>
        <location evidence="1">Cell membrane</location>
        <topology evidence="1">Multi-pass membrane protein</topology>
    </subcellularLocation>
</comment>
<dbReference type="SUPFAM" id="SSF90123">
    <property type="entry name" value="ABC transporter transmembrane region"/>
    <property type="match status" value="1"/>
</dbReference>
<evidence type="ECO:0000256" key="3">
    <source>
        <dbReference type="ARBA" id="ARBA00022475"/>
    </source>
</evidence>
<feature type="domain" description="ABC transmembrane type-1" evidence="11">
    <location>
        <begin position="33"/>
        <end position="330"/>
    </location>
</feature>
<dbReference type="FunFam" id="3.40.50.300:FF:000221">
    <property type="entry name" value="Multidrug ABC transporter ATP-binding protein"/>
    <property type="match status" value="1"/>
</dbReference>
<dbReference type="STRING" id="177437.HRM2_25530"/>
<dbReference type="InterPro" id="IPR036640">
    <property type="entry name" value="ABC1_TM_sf"/>
</dbReference>
<dbReference type="GO" id="GO:0016887">
    <property type="term" value="F:ATP hydrolysis activity"/>
    <property type="evidence" value="ECO:0007669"/>
    <property type="project" value="InterPro"/>
</dbReference>
<organism evidence="12 13">
    <name type="scientific">Desulforapulum autotrophicum (strain ATCC 43914 / DSM 3382 / VKM B-1955 / HRM2)</name>
    <name type="common">Desulfobacterium autotrophicum</name>
    <dbReference type="NCBI Taxonomy" id="177437"/>
    <lineage>
        <taxon>Bacteria</taxon>
        <taxon>Pseudomonadati</taxon>
        <taxon>Thermodesulfobacteriota</taxon>
        <taxon>Desulfobacteria</taxon>
        <taxon>Desulfobacterales</taxon>
        <taxon>Desulfobacteraceae</taxon>
        <taxon>Desulforapulum</taxon>
    </lineage>
</organism>
<reference evidence="12 13" key="1">
    <citation type="journal article" date="2009" name="Environ. Microbiol.">
        <title>Genome sequence of Desulfobacterium autotrophicum HRM2, a marine sulfate reducer oxidizing organic carbon completely to carbon dioxide.</title>
        <authorList>
            <person name="Strittmatter A.W."/>
            <person name="Liesegang H."/>
            <person name="Rabus R."/>
            <person name="Decker I."/>
            <person name="Amann J."/>
            <person name="Andres S."/>
            <person name="Henne A."/>
            <person name="Fricke W.F."/>
            <person name="Martinez-Arias R."/>
            <person name="Bartels D."/>
            <person name="Goesmann A."/>
            <person name="Krause L."/>
            <person name="Puehler A."/>
            <person name="Klenk H.P."/>
            <person name="Richter M."/>
            <person name="Schuler M."/>
            <person name="Gloeckner F.O."/>
            <person name="Meyerdierks A."/>
            <person name="Gottschalk G."/>
            <person name="Amann R."/>
        </authorList>
    </citation>
    <scope>NUCLEOTIDE SEQUENCE [LARGE SCALE GENOMIC DNA]</scope>
    <source>
        <strain evidence="13">ATCC 43914 / DSM 3382 / HRM2</strain>
    </source>
</reference>
<dbReference type="InterPro" id="IPR003439">
    <property type="entry name" value="ABC_transporter-like_ATP-bd"/>
</dbReference>
<dbReference type="InterPro" id="IPR039421">
    <property type="entry name" value="Type_1_exporter"/>
</dbReference>
<keyword evidence="5" id="KW-0547">Nucleotide-binding</keyword>
<dbReference type="InterPro" id="IPR011527">
    <property type="entry name" value="ABC1_TM_dom"/>
</dbReference>
<keyword evidence="12" id="KW-0378">Hydrolase</keyword>
<dbReference type="Gene3D" id="3.40.50.300">
    <property type="entry name" value="P-loop containing nucleotide triphosphate hydrolases"/>
    <property type="match status" value="1"/>
</dbReference>
<gene>
    <name evidence="12" type="primary">msbA2</name>
    <name evidence="12" type="ordered locus">HRM2_25530</name>
</gene>
<feature type="transmembrane region" description="Helical" evidence="9">
    <location>
        <begin position="168"/>
        <end position="199"/>
    </location>
</feature>
<evidence type="ECO:0000313" key="13">
    <source>
        <dbReference type="Proteomes" id="UP000000442"/>
    </source>
</evidence>
<dbReference type="SMART" id="SM00382">
    <property type="entry name" value="AAA"/>
    <property type="match status" value="1"/>
</dbReference>
<feature type="transmembrane region" description="Helical" evidence="9">
    <location>
        <begin position="269"/>
        <end position="292"/>
    </location>
</feature>
<dbReference type="KEGG" id="dat:HRM2_25530"/>
<dbReference type="Pfam" id="PF00664">
    <property type="entry name" value="ABC_membrane"/>
    <property type="match status" value="1"/>
</dbReference>
<accession>C0QGZ8</accession>
<dbReference type="Proteomes" id="UP000000442">
    <property type="component" value="Chromosome"/>
</dbReference>
<keyword evidence="6" id="KW-0067">ATP-binding</keyword>
<evidence type="ECO:0000259" key="11">
    <source>
        <dbReference type="PROSITE" id="PS50929"/>
    </source>
</evidence>
<keyword evidence="2" id="KW-0813">Transport</keyword>
<evidence type="ECO:0000259" key="10">
    <source>
        <dbReference type="PROSITE" id="PS50893"/>
    </source>
</evidence>
<dbReference type="RefSeq" id="WP_015904411.1">
    <property type="nucleotide sequence ID" value="NC_012108.1"/>
</dbReference>
<sequence length="614" mass="69516">MNPTPLTTKLKNAIRIDRALGFVWQASPLYSMVSGLLVLILGVLPLVSLYLIKLIIDAVTGIDADPESSLTDLLADGSFSKPVLYIAMACGAGLLTAFFSFLADYVKKAQALTVTDHMFSVIHEKSVHTDLAYYESSEYKDILFRAQREGPYRPTSIVNGLFSAGQSFASFAAVFALLFVFNPYLSIIMVVAAVPGVLLRLKYSEKIYAWQERRTEDERRAYYFHWMLTEDAHAKEFRLFNLGRHFIDQFKSIRKTLKQEKLYFEKRRAFGDFIAGASGTIAVFGSFVYIALKTAQGTITLGDMVMYFQGFQKGLGFLRTFLESGARMYEDNLFLSHLYKFLELKPLIKDPEHPLALPEQITQGIEFKNVNFFYQNSEKKVTNILKCVNFYIKKGEVVALVGENGSGKSTIVKLLARLYDPLDGEICLDGKNIKQFKAKDYRKKISVVFQDHIRYQLSARENIYLGDIDQKDNIHKIRQAAVQTEIDSKIGSFASGYDTILGRWFKNGEELSIGQWQAMAISRAFFRDAEMVILDEPSSALDPETEQAIFSKLKRLIHGRTALIVSHRYSTVRMADRILVLDKGQIIEQGTHKELIEQNGTYARLYSTQAGGYA</sequence>
<dbReference type="EC" id="3.6.3.25" evidence="12"/>
<name>C0QGZ8_DESAH</name>
<evidence type="ECO:0000256" key="1">
    <source>
        <dbReference type="ARBA" id="ARBA00004651"/>
    </source>
</evidence>
<dbReference type="Gene3D" id="1.20.1560.10">
    <property type="entry name" value="ABC transporter type 1, transmembrane domain"/>
    <property type="match status" value="1"/>
</dbReference>
<dbReference type="eggNOG" id="COG1132">
    <property type="taxonomic scope" value="Bacteria"/>
</dbReference>
<dbReference type="SUPFAM" id="SSF52540">
    <property type="entry name" value="P-loop containing nucleoside triphosphate hydrolases"/>
    <property type="match status" value="1"/>
</dbReference>
<dbReference type="Pfam" id="PF00005">
    <property type="entry name" value="ABC_tran"/>
    <property type="match status" value="1"/>
</dbReference>
<evidence type="ECO:0000256" key="7">
    <source>
        <dbReference type="ARBA" id="ARBA00022989"/>
    </source>
</evidence>
<keyword evidence="3" id="KW-1003">Cell membrane</keyword>
<dbReference type="PROSITE" id="PS50929">
    <property type="entry name" value="ABC_TM1F"/>
    <property type="match status" value="1"/>
</dbReference>
<keyword evidence="13" id="KW-1185">Reference proteome</keyword>
<evidence type="ECO:0000256" key="2">
    <source>
        <dbReference type="ARBA" id="ARBA00022448"/>
    </source>
</evidence>
<keyword evidence="8 9" id="KW-0472">Membrane</keyword>
<feature type="transmembrane region" description="Helical" evidence="9">
    <location>
        <begin position="83"/>
        <end position="103"/>
    </location>
</feature>
<dbReference type="PROSITE" id="PS50893">
    <property type="entry name" value="ABC_TRANSPORTER_2"/>
    <property type="match status" value="1"/>
</dbReference>
<evidence type="ECO:0000256" key="4">
    <source>
        <dbReference type="ARBA" id="ARBA00022692"/>
    </source>
</evidence>
<dbReference type="OrthoDB" id="9772049at2"/>
<dbReference type="EMBL" id="CP001087">
    <property type="protein sequence ID" value="ACN15647.1"/>
    <property type="molecule type" value="Genomic_DNA"/>
</dbReference>
<dbReference type="PANTHER" id="PTHR43394:SF1">
    <property type="entry name" value="ATP-BINDING CASSETTE SUB-FAMILY B MEMBER 10, MITOCHONDRIAL"/>
    <property type="match status" value="1"/>
</dbReference>
<dbReference type="GO" id="GO:0005524">
    <property type="term" value="F:ATP binding"/>
    <property type="evidence" value="ECO:0007669"/>
    <property type="project" value="UniProtKB-KW"/>
</dbReference>
<keyword evidence="4 9" id="KW-0812">Transmembrane</keyword>
<evidence type="ECO:0000313" key="12">
    <source>
        <dbReference type="EMBL" id="ACN15647.1"/>
    </source>
</evidence>
<dbReference type="PANTHER" id="PTHR43394">
    <property type="entry name" value="ATP-DEPENDENT PERMEASE MDL1, MITOCHONDRIAL"/>
    <property type="match status" value="1"/>
</dbReference>
<dbReference type="GO" id="GO:0015421">
    <property type="term" value="F:ABC-type oligopeptide transporter activity"/>
    <property type="evidence" value="ECO:0007669"/>
    <property type="project" value="TreeGrafter"/>
</dbReference>
<proteinExistence type="predicted"/>